<dbReference type="KEGG" id="pfi:PFC_03225"/>
<dbReference type="PATRIC" id="fig|1185654.4.peg.660"/>
<gene>
    <name evidence="1" type="ORF">PFC_03225</name>
</gene>
<proteinExistence type="predicted"/>
<sequence>MPSKPRISYSNTDTYLYINLDYQYAIFMNAEAFNTTLTKLFINASGPYELVYSDGGLTKILKLKHPNVRIERSGDKIIFRFDNATGTKLKIWGFLDNATMVFDLSSQKMWRGRL</sequence>
<name>I6UP83_9EURY</name>
<reference evidence="1 2" key="1">
    <citation type="journal article" date="2012" name="J. Bacteriol.">
        <title>Genome Sequencing of a Genetically-Tractable Pyrococcus furiosus Strain Reveals a Highly Dynamic Genome.</title>
        <authorList>
            <person name="Bridger S.L."/>
            <person name="Lancaster W.A."/>
            <person name="Poole F.L.II."/>
            <person name="Schut G.J."/>
            <person name="Adams M.W."/>
        </authorList>
    </citation>
    <scope>NUCLEOTIDE SEQUENCE [LARGE SCALE GENOMIC DNA]</scope>
    <source>
        <strain evidence="1 2">COM1</strain>
    </source>
</reference>
<evidence type="ECO:0000313" key="1">
    <source>
        <dbReference type="EMBL" id="AFN03596.1"/>
    </source>
</evidence>
<evidence type="ECO:0000313" key="2">
    <source>
        <dbReference type="Proteomes" id="UP000006216"/>
    </source>
</evidence>
<dbReference type="HOGENOM" id="CLU_148457_0_0_2"/>
<protein>
    <submittedName>
        <fullName evidence="1">Uncharacterized protein</fullName>
    </submittedName>
</protein>
<accession>I6UP83</accession>
<dbReference type="Proteomes" id="UP000006216">
    <property type="component" value="Chromosome"/>
</dbReference>
<organism evidence="2">
    <name type="scientific">Pyrococcus furiosus COM1</name>
    <dbReference type="NCBI Taxonomy" id="1185654"/>
    <lineage>
        <taxon>Archaea</taxon>
        <taxon>Methanobacteriati</taxon>
        <taxon>Methanobacteriota</taxon>
        <taxon>Thermococci</taxon>
        <taxon>Thermococcales</taxon>
        <taxon>Thermococcaceae</taxon>
        <taxon>Pyrococcus</taxon>
    </lineage>
</organism>
<dbReference type="AlphaFoldDB" id="I6UP83"/>
<dbReference type="EMBL" id="CP003685">
    <property type="protein sequence ID" value="AFN03596.1"/>
    <property type="molecule type" value="Genomic_DNA"/>
</dbReference>